<proteinExistence type="predicted"/>
<evidence type="ECO:0000259" key="1">
    <source>
        <dbReference type="Pfam" id="PF00535"/>
    </source>
</evidence>
<name>A0A918RT42_9GAMM</name>
<dbReference type="PANTHER" id="PTHR22916:SF3">
    <property type="entry name" value="UDP-GLCNAC:BETAGAL BETA-1,3-N-ACETYLGLUCOSAMINYLTRANSFERASE-LIKE PROTEIN 1"/>
    <property type="match status" value="1"/>
</dbReference>
<evidence type="ECO:0000313" key="2">
    <source>
        <dbReference type="EMBL" id="GHA08374.1"/>
    </source>
</evidence>
<dbReference type="EMBL" id="BMXA01000002">
    <property type="protein sequence ID" value="GHA08374.1"/>
    <property type="molecule type" value="Genomic_DNA"/>
</dbReference>
<accession>A0A918RT42</accession>
<gene>
    <name evidence="2" type="ORF">GCM10008090_17790</name>
</gene>
<dbReference type="InterPro" id="IPR029044">
    <property type="entry name" value="Nucleotide-diphossugar_trans"/>
</dbReference>
<sequence length="308" mass="35807">MSRLQVSVLMLVHEHAAFVAQAIDSVLAQQCDFEFELVVINDCSSDSSALICQQYADQNPDRITFINSSENKGMHASFQLLWEASRGPLLAFCEGDDYWVDPLKLHKQVGLMARNSHWTMCGANAQVIELNEAREWQVCSVLGPRVKQAEYSFEELIRGYHFHFSTVMVRKDSVHFPVWFDSVYCVDRPLYLLATEQGSAGYLDEIVSHYRLHPGGNWSSISGARKAERSIDLFRKMARHFAPHYRQHFEATLFYALQTYVAEELVKQRFNVARRIFWRAFANVHDLKMKFKFFRQYYKTALLLVVKR</sequence>
<dbReference type="Pfam" id="PF00535">
    <property type="entry name" value="Glycos_transf_2"/>
    <property type="match status" value="1"/>
</dbReference>
<reference evidence="2" key="2">
    <citation type="submission" date="2020-09" db="EMBL/GenBank/DDBJ databases">
        <authorList>
            <person name="Sun Q."/>
            <person name="Kim S."/>
        </authorList>
    </citation>
    <scope>NUCLEOTIDE SEQUENCE</scope>
    <source>
        <strain evidence="2">KCTC 12711</strain>
    </source>
</reference>
<keyword evidence="2" id="KW-0808">Transferase</keyword>
<reference evidence="2" key="1">
    <citation type="journal article" date="2014" name="Int. J. Syst. Evol. Microbiol.">
        <title>Complete genome sequence of Corynebacterium casei LMG S-19264T (=DSM 44701T), isolated from a smear-ripened cheese.</title>
        <authorList>
            <consortium name="US DOE Joint Genome Institute (JGI-PGF)"/>
            <person name="Walter F."/>
            <person name="Albersmeier A."/>
            <person name="Kalinowski J."/>
            <person name="Ruckert C."/>
        </authorList>
    </citation>
    <scope>NUCLEOTIDE SEQUENCE</scope>
    <source>
        <strain evidence="2">KCTC 12711</strain>
    </source>
</reference>
<protein>
    <submittedName>
        <fullName evidence="2">Glycosyl transferase</fullName>
    </submittedName>
</protein>
<dbReference type="PANTHER" id="PTHR22916">
    <property type="entry name" value="GLYCOSYLTRANSFERASE"/>
    <property type="match status" value="1"/>
</dbReference>
<dbReference type="GO" id="GO:0016758">
    <property type="term" value="F:hexosyltransferase activity"/>
    <property type="evidence" value="ECO:0007669"/>
    <property type="project" value="UniProtKB-ARBA"/>
</dbReference>
<dbReference type="RefSeq" id="WP_189399960.1">
    <property type="nucleotide sequence ID" value="NZ_BMXA01000002.1"/>
</dbReference>
<dbReference type="InterPro" id="IPR001173">
    <property type="entry name" value="Glyco_trans_2-like"/>
</dbReference>
<dbReference type="Proteomes" id="UP000614811">
    <property type="component" value="Unassembled WGS sequence"/>
</dbReference>
<dbReference type="SUPFAM" id="SSF53448">
    <property type="entry name" value="Nucleotide-diphospho-sugar transferases"/>
    <property type="match status" value="1"/>
</dbReference>
<dbReference type="Gene3D" id="3.90.550.10">
    <property type="entry name" value="Spore Coat Polysaccharide Biosynthesis Protein SpsA, Chain A"/>
    <property type="match status" value="1"/>
</dbReference>
<evidence type="ECO:0000313" key="3">
    <source>
        <dbReference type="Proteomes" id="UP000614811"/>
    </source>
</evidence>
<comment type="caution">
    <text evidence="2">The sequence shown here is derived from an EMBL/GenBank/DDBJ whole genome shotgun (WGS) entry which is preliminary data.</text>
</comment>
<dbReference type="AlphaFoldDB" id="A0A918RT42"/>
<organism evidence="2 3">
    <name type="scientific">Arenicella chitinivorans</name>
    <dbReference type="NCBI Taxonomy" id="1329800"/>
    <lineage>
        <taxon>Bacteria</taxon>
        <taxon>Pseudomonadati</taxon>
        <taxon>Pseudomonadota</taxon>
        <taxon>Gammaproteobacteria</taxon>
        <taxon>Arenicellales</taxon>
        <taxon>Arenicellaceae</taxon>
        <taxon>Arenicella</taxon>
    </lineage>
</organism>
<keyword evidence="3" id="KW-1185">Reference proteome</keyword>
<feature type="domain" description="Glycosyltransferase 2-like" evidence="1">
    <location>
        <begin position="7"/>
        <end position="173"/>
    </location>
</feature>